<dbReference type="STRING" id="479433.Caci_1899"/>
<dbReference type="GO" id="GO:0004252">
    <property type="term" value="F:serine-type endopeptidase activity"/>
    <property type="evidence" value="ECO:0007669"/>
    <property type="project" value="InterPro"/>
</dbReference>
<evidence type="ECO:0000313" key="7">
    <source>
        <dbReference type="Proteomes" id="UP000000851"/>
    </source>
</evidence>
<feature type="domain" description="Peptidase S53" evidence="5">
    <location>
        <begin position="76"/>
        <end position="464"/>
    </location>
</feature>
<dbReference type="OrthoDB" id="3480681at2"/>
<sequence length="479" mass="49738" precursor="true">MSTRKRATRAGALSLAIASAFALAASSAASTVTSAGIQGSGKSVQAHPMTWGSREVADLPTPLPTSQCKAQLGINCYSPLQYRSAYDLNPLYQAGITGRGKTIVIVDSYGSPTIQADLDVFDKQWGLPDTKVDVRQFGTIPAFDPTDSTMVGWADETTLDVEYAHAIAPGAKIVLAETAVAETEGVTGLPEMMNAEKSLIDAGVPDVISQSFGATEDTFPGFDQHDYSSLTNLRYAFKDAAAHHVTVLGSSGDNGVTSQTLDGNGFFPYAANSWPSSDPLVTSIGGTYPAIDDTGKRLAPDVTGNDNDLLYPGGVVGGGGQSHVFKRPDYQNSVKSVVGAQRGTPDVSFSATLSGAAWVYYSFTNPGWHLIAGTSESCPIMSGVVALAAQAAGHRLGNINPALYELGQVSKNPAFGKYTGIQDVTVGNISDNGVTGPNAGPGYDMATGWGTIDGARFVPALAIAASAPSNQGNREDQGH</sequence>
<evidence type="ECO:0000313" key="6">
    <source>
        <dbReference type="EMBL" id="ACU70819.1"/>
    </source>
</evidence>
<feature type="signal peptide" evidence="4">
    <location>
        <begin position="1"/>
        <end position="24"/>
    </location>
</feature>
<name>C7QEC8_CATAD</name>
<dbReference type="PROSITE" id="PS00138">
    <property type="entry name" value="SUBTILASE_SER"/>
    <property type="match status" value="1"/>
</dbReference>
<dbReference type="Gene3D" id="3.40.50.200">
    <property type="entry name" value="Peptidase S8/S53 domain"/>
    <property type="match status" value="1"/>
</dbReference>
<dbReference type="Proteomes" id="UP000000851">
    <property type="component" value="Chromosome"/>
</dbReference>
<feature type="chain" id="PRO_5039701929" evidence="4">
    <location>
        <begin position="25"/>
        <end position="479"/>
    </location>
</feature>
<dbReference type="SUPFAM" id="SSF52743">
    <property type="entry name" value="Subtilisin-like"/>
    <property type="match status" value="1"/>
</dbReference>
<dbReference type="InterPro" id="IPR036852">
    <property type="entry name" value="Peptidase_S8/S53_dom_sf"/>
</dbReference>
<keyword evidence="3" id="KW-0720">Serine protease</keyword>
<keyword evidence="7" id="KW-1185">Reference proteome</keyword>
<accession>C7QEC8</accession>
<evidence type="ECO:0000259" key="5">
    <source>
        <dbReference type="PROSITE" id="PS51695"/>
    </source>
</evidence>
<dbReference type="eggNOG" id="COG4934">
    <property type="taxonomic scope" value="Bacteria"/>
</dbReference>
<keyword evidence="2" id="KW-0378">Hydrolase</keyword>
<dbReference type="PANTHER" id="PTHR14218">
    <property type="entry name" value="PROTEASE S8 TRIPEPTIDYL PEPTIDASE I CLN2"/>
    <property type="match status" value="1"/>
</dbReference>
<evidence type="ECO:0000256" key="1">
    <source>
        <dbReference type="ARBA" id="ARBA00022670"/>
    </source>
</evidence>
<dbReference type="KEGG" id="cai:Caci_1899"/>
<dbReference type="InParanoid" id="C7QEC8"/>
<dbReference type="CDD" id="cd04056">
    <property type="entry name" value="Peptidases_S53"/>
    <property type="match status" value="1"/>
</dbReference>
<evidence type="ECO:0000256" key="3">
    <source>
        <dbReference type="ARBA" id="ARBA00022825"/>
    </source>
</evidence>
<dbReference type="InterPro" id="IPR000209">
    <property type="entry name" value="Peptidase_S8/S53_dom"/>
</dbReference>
<dbReference type="PROSITE" id="PS51695">
    <property type="entry name" value="SEDOLISIN"/>
    <property type="match status" value="1"/>
</dbReference>
<dbReference type="InterPro" id="IPR050819">
    <property type="entry name" value="Tripeptidyl-peptidase_I"/>
</dbReference>
<keyword evidence="4" id="KW-0732">Signal</keyword>
<keyword evidence="1 6" id="KW-0645">Protease</keyword>
<dbReference type="PANTHER" id="PTHR14218:SF15">
    <property type="entry name" value="TRIPEPTIDYL-PEPTIDASE 1"/>
    <property type="match status" value="1"/>
</dbReference>
<evidence type="ECO:0000256" key="4">
    <source>
        <dbReference type="SAM" id="SignalP"/>
    </source>
</evidence>
<dbReference type="RefSeq" id="WP_012786112.1">
    <property type="nucleotide sequence ID" value="NC_013131.1"/>
</dbReference>
<dbReference type="HOGENOM" id="CLU_043952_0_0_11"/>
<dbReference type="GO" id="GO:0008240">
    <property type="term" value="F:tripeptidyl-peptidase activity"/>
    <property type="evidence" value="ECO:0007669"/>
    <property type="project" value="TreeGrafter"/>
</dbReference>
<proteinExistence type="predicted"/>
<dbReference type="InterPro" id="IPR023828">
    <property type="entry name" value="Peptidase_S8_Ser-AS"/>
</dbReference>
<dbReference type="EMBL" id="CP001700">
    <property type="protein sequence ID" value="ACU70819.1"/>
    <property type="molecule type" value="Genomic_DNA"/>
</dbReference>
<reference evidence="6 7" key="1">
    <citation type="journal article" date="2009" name="Stand. Genomic Sci.">
        <title>Complete genome sequence of Catenulispora acidiphila type strain (ID 139908).</title>
        <authorList>
            <person name="Copeland A."/>
            <person name="Lapidus A."/>
            <person name="Glavina Del Rio T."/>
            <person name="Nolan M."/>
            <person name="Lucas S."/>
            <person name="Chen F."/>
            <person name="Tice H."/>
            <person name="Cheng J.F."/>
            <person name="Bruce D."/>
            <person name="Goodwin L."/>
            <person name="Pitluck S."/>
            <person name="Mikhailova N."/>
            <person name="Pati A."/>
            <person name="Ivanova N."/>
            <person name="Mavromatis K."/>
            <person name="Chen A."/>
            <person name="Palaniappan K."/>
            <person name="Chain P."/>
            <person name="Land M."/>
            <person name="Hauser L."/>
            <person name="Chang Y.J."/>
            <person name="Jeffries C.D."/>
            <person name="Chertkov O."/>
            <person name="Brettin T."/>
            <person name="Detter J.C."/>
            <person name="Han C."/>
            <person name="Ali Z."/>
            <person name="Tindall B.J."/>
            <person name="Goker M."/>
            <person name="Bristow J."/>
            <person name="Eisen J.A."/>
            <person name="Markowitz V."/>
            <person name="Hugenholtz P."/>
            <person name="Kyrpides N.C."/>
            <person name="Klenk H.P."/>
        </authorList>
    </citation>
    <scope>NUCLEOTIDE SEQUENCE [LARGE SCALE GENOMIC DNA]</scope>
    <source>
        <strain evidence="7">DSM 44928 / JCM 14897 / NBRC 102108 / NRRL B-24433 / ID139908</strain>
    </source>
</reference>
<gene>
    <name evidence="6" type="ordered locus">Caci_1899</name>
</gene>
<dbReference type="GO" id="GO:0006508">
    <property type="term" value="P:proteolysis"/>
    <property type="evidence" value="ECO:0007669"/>
    <property type="project" value="UniProtKB-KW"/>
</dbReference>
<protein>
    <submittedName>
        <fullName evidence="6">Protease-like protein</fullName>
    </submittedName>
</protein>
<dbReference type="InterPro" id="IPR030400">
    <property type="entry name" value="Sedolisin_dom"/>
</dbReference>
<dbReference type="AlphaFoldDB" id="C7QEC8"/>
<evidence type="ECO:0000256" key="2">
    <source>
        <dbReference type="ARBA" id="ARBA00022801"/>
    </source>
</evidence>
<dbReference type="Pfam" id="PF00082">
    <property type="entry name" value="Peptidase_S8"/>
    <property type="match status" value="1"/>
</dbReference>
<organism evidence="6 7">
    <name type="scientific">Catenulispora acidiphila (strain DSM 44928 / JCM 14897 / NBRC 102108 / NRRL B-24433 / ID139908)</name>
    <dbReference type="NCBI Taxonomy" id="479433"/>
    <lineage>
        <taxon>Bacteria</taxon>
        <taxon>Bacillati</taxon>
        <taxon>Actinomycetota</taxon>
        <taxon>Actinomycetes</taxon>
        <taxon>Catenulisporales</taxon>
        <taxon>Catenulisporaceae</taxon>
        <taxon>Catenulispora</taxon>
    </lineage>
</organism>